<feature type="compositionally biased region" description="Basic and acidic residues" evidence="3">
    <location>
        <begin position="56"/>
        <end position="82"/>
    </location>
</feature>
<dbReference type="Pfam" id="PF00849">
    <property type="entry name" value="PseudoU_synth_2"/>
    <property type="match status" value="1"/>
</dbReference>
<feature type="compositionally biased region" description="Basic and acidic residues" evidence="3">
    <location>
        <begin position="92"/>
        <end position="106"/>
    </location>
</feature>
<feature type="region of interest" description="Disordered" evidence="3">
    <location>
        <begin position="55"/>
        <end position="108"/>
    </location>
</feature>
<dbReference type="PROSITE" id="PS50889">
    <property type="entry name" value="S4"/>
    <property type="match status" value="1"/>
</dbReference>
<keyword evidence="1" id="KW-0413">Isomerase</keyword>
<evidence type="ECO:0000256" key="2">
    <source>
        <dbReference type="PROSITE-ProRule" id="PRU00182"/>
    </source>
</evidence>
<dbReference type="InterPro" id="IPR020103">
    <property type="entry name" value="PsdUridine_synth_cat_dom_sf"/>
</dbReference>
<dbReference type="InterPro" id="IPR000748">
    <property type="entry name" value="PsdUridine_synth_RsuA/RluB/E/F"/>
</dbReference>
<evidence type="ECO:0000313" key="6">
    <source>
        <dbReference type="Proteomes" id="UP001530315"/>
    </source>
</evidence>
<evidence type="ECO:0000259" key="4">
    <source>
        <dbReference type="Pfam" id="PF00849"/>
    </source>
</evidence>
<dbReference type="InterPro" id="IPR006145">
    <property type="entry name" value="PsdUridine_synth_RsuA/RluA"/>
</dbReference>
<evidence type="ECO:0000313" key="5">
    <source>
        <dbReference type="EMBL" id="KAL3763327.1"/>
    </source>
</evidence>
<name>A0ABD3MMA2_9STRA</name>
<dbReference type="Gene3D" id="3.10.290.10">
    <property type="entry name" value="RNA-binding S4 domain"/>
    <property type="match status" value="1"/>
</dbReference>
<organism evidence="5 6">
    <name type="scientific">Stephanodiscus triporus</name>
    <dbReference type="NCBI Taxonomy" id="2934178"/>
    <lineage>
        <taxon>Eukaryota</taxon>
        <taxon>Sar</taxon>
        <taxon>Stramenopiles</taxon>
        <taxon>Ochrophyta</taxon>
        <taxon>Bacillariophyta</taxon>
        <taxon>Coscinodiscophyceae</taxon>
        <taxon>Thalassiosirophycidae</taxon>
        <taxon>Stephanodiscales</taxon>
        <taxon>Stephanodiscaceae</taxon>
        <taxon>Stephanodiscus</taxon>
    </lineage>
</organism>
<dbReference type="InterPro" id="IPR050343">
    <property type="entry name" value="RsuA_PseudoU_synthase"/>
</dbReference>
<comment type="caution">
    <text evidence="5">The sequence shown here is derived from an EMBL/GenBank/DDBJ whole genome shotgun (WGS) entry which is preliminary data.</text>
</comment>
<dbReference type="InterPro" id="IPR036986">
    <property type="entry name" value="S4_RNA-bd_sf"/>
</dbReference>
<keyword evidence="6" id="KW-1185">Reference proteome</keyword>
<reference evidence="5 6" key="1">
    <citation type="submission" date="2024-10" db="EMBL/GenBank/DDBJ databases">
        <title>Updated reference genomes for cyclostephanoid diatoms.</title>
        <authorList>
            <person name="Roberts W.R."/>
            <person name="Alverson A.J."/>
        </authorList>
    </citation>
    <scope>NUCLEOTIDE SEQUENCE [LARGE SCALE GENOMIC DNA]</scope>
    <source>
        <strain evidence="5 6">AJA276-08</strain>
    </source>
</reference>
<sequence>MLTTALILSAAAAKGFRAASFTASLTPRRVASTGIASTAPRGVNPSQLRFAAALRNNDHSSSDDDSRRSVDDGDDSRSEAGKRGRSRKQRRRSTEEKNLQRIDKVLAHRGVGSRSETFELAKARRVAYASRPDAPHEERTRVRGPKEKVPFDSSIFLDGRLLPGPPPPLLVYHKPKYVLSAMADDVKYRDQRRRHLGEVLEDRYRRGGMHPVGRLDYDTTGLILFSLDGQMTQRLLHPRGGVEKEYVATVRGLVDEENLARKFSNGVETAEGVHTAKLIEVVPSDGPAAHDNGESDVAMKVEGDHPDDGMPDDYTGPYSDVRLVVSEGKYRMVRRMLANCGHPVEELKRLRHGRIELGELKVGEFRHATEDELEWAKSLMD</sequence>
<evidence type="ECO:0000256" key="3">
    <source>
        <dbReference type="SAM" id="MobiDB-lite"/>
    </source>
</evidence>
<dbReference type="Gene3D" id="3.30.70.580">
    <property type="entry name" value="Pseudouridine synthase I, catalytic domain, N-terminal subdomain"/>
    <property type="match status" value="1"/>
</dbReference>
<accession>A0ABD3MMA2</accession>
<protein>
    <recommendedName>
        <fullName evidence="4">Pseudouridine synthase RsuA/RluA-like domain-containing protein</fullName>
    </recommendedName>
</protein>
<dbReference type="AlphaFoldDB" id="A0ABD3MMA2"/>
<dbReference type="GO" id="GO:0016853">
    <property type="term" value="F:isomerase activity"/>
    <property type="evidence" value="ECO:0007669"/>
    <property type="project" value="UniProtKB-KW"/>
</dbReference>
<dbReference type="GO" id="GO:0003723">
    <property type="term" value="F:RNA binding"/>
    <property type="evidence" value="ECO:0007669"/>
    <property type="project" value="UniProtKB-KW"/>
</dbReference>
<dbReference type="Gene3D" id="3.30.70.1560">
    <property type="entry name" value="Alpha-L RNA-binding motif"/>
    <property type="match status" value="1"/>
</dbReference>
<dbReference type="PANTHER" id="PTHR47683">
    <property type="entry name" value="PSEUDOURIDINE SYNTHASE FAMILY PROTEIN-RELATED"/>
    <property type="match status" value="1"/>
</dbReference>
<keyword evidence="2" id="KW-0694">RNA-binding</keyword>
<evidence type="ECO:0000256" key="1">
    <source>
        <dbReference type="ARBA" id="ARBA00023235"/>
    </source>
</evidence>
<proteinExistence type="predicted"/>
<dbReference type="PANTHER" id="PTHR47683:SF2">
    <property type="entry name" value="RNA-BINDING S4 DOMAIN-CONTAINING PROTEIN"/>
    <property type="match status" value="1"/>
</dbReference>
<dbReference type="InterPro" id="IPR020094">
    <property type="entry name" value="TruA/RsuA/RluB/E/F_N"/>
</dbReference>
<dbReference type="EMBL" id="JALLAZ020001804">
    <property type="protein sequence ID" value="KAL3763327.1"/>
    <property type="molecule type" value="Genomic_DNA"/>
</dbReference>
<dbReference type="InterPro" id="IPR042092">
    <property type="entry name" value="PsdUridine_s_RsuA/RluB/E/F_cat"/>
</dbReference>
<dbReference type="NCBIfam" id="TIGR00093">
    <property type="entry name" value="pseudouridine synthase"/>
    <property type="match status" value="1"/>
</dbReference>
<gene>
    <name evidence="5" type="ORF">ACHAW5_007719</name>
</gene>
<dbReference type="Proteomes" id="UP001530315">
    <property type="component" value="Unassembled WGS sequence"/>
</dbReference>
<dbReference type="SUPFAM" id="SSF55120">
    <property type="entry name" value="Pseudouridine synthase"/>
    <property type="match status" value="1"/>
</dbReference>
<feature type="domain" description="Pseudouridine synthase RsuA/RluA-like" evidence="4">
    <location>
        <begin position="169"/>
        <end position="338"/>
    </location>
</feature>